<feature type="compositionally biased region" description="Low complexity" evidence="2">
    <location>
        <begin position="37"/>
        <end position="52"/>
    </location>
</feature>
<feature type="coiled-coil region" evidence="1">
    <location>
        <begin position="126"/>
        <end position="153"/>
    </location>
</feature>
<organism evidence="4 5">
    <name type="scientific">Cellulomonas gelida</name>
    <dbReference type="NCBI Taxonomy" id="1712"/>
    <lineage>
        <taxon>Bacteria</taxon>
        <taxon>Bacillati</taxon>
        <taxon>Actinomycetota</taxon>
        <taxon>Actinomycetes</taxon>
        <taxon>Micrococcales</taxon>
        <taxon>Cellulomonadaceae</taxon>
        <taxon>Cellulomonas</taxon>
    </lineage>
</organism>
<feature type="transmembrane region" description="Helical" evidence="3">
    <location>
        <begin position="101"/>
        <end position="120"/>
    </location>
</feature>
<dbReference type="AlphaFoldDB" id="A0A4Y3KR98"/>
<keyword evidence="1" id="KW-0175">Coiled coil</keyword>
<reference evidence="4 5" key="1">
    <citation type="submission" date="2019-06" db="EMBL/GenBank/DDBJ databases">
        <title>Whole genome shotgun sequence of Cellulomonas gelida NBRC 3748.</title>
        <authorList>
            <person name="Hosoyama A."/>
            <person name="Uohara A."/>
            <person name="Ohji S."/>
            <person name="Ichikawa N."/>
        </authorList>
    </citation>
    <scope>NUCLEOTIDE SEQUENCE [LARGE SCALE GENOMIC DNA]</scope>
    <source>
        <strain evidence="4 5">NBRC 3748</strain>
    </source>
</reference>
<dbReference type="Proteomes" id="UP000320461">
    <property type="component" value="Unassembled WGS sequence"/>
</dbReference>
<keyword evidence="3" id="KW-0812">Transmembrane</keyword>
<evidence type="ECO:0000256" key="3">
    <source>
        <dbReference type="SAM" id="Phobius"/>
    </source>
</evidence>
<feature type="compositionally biased region" description="Low complexity" evidence="2">
    <location>
        <begin position="247"/>
        <end position="263"/>
    </location>
</feature>
<evidence type="ECO:0000256" key="1">
    <source>
        <dbReference type="SAM" id="Coils"/>
    </source>
</evidence>
<name>A0A4Y3KR98_9CELL</name>
<proteinExistence type="predicted"/>
<accession>A0A4Y3KR98</accession>
<evidence type="ECO:0000256" key="2">
    <source>
        <dbReference type="SAM" id="MobiDB-lite"/>
    </source>
</evidence>
<feature type="region of interest" description="Disordered" evidence="2">
    <location>
        <begin position="1"/>
        <end position="93"/>
    </location>
</feature>
<feature type="compositionally biased region" description="Basic and acidic residues" evidence="2">
    <location>
        <begin position="231"/>
        <end position="246"/>
    </location>
</feature>
<keyword evidence="5" id="KW-1185">Reference proteome</keyword>
<gene>
    <name evidence="4" type="ORF">CGE01nite_27310</name>
</gene>
<evidence type="ECO:0000313" key="4">
    <source>
        <dbReference type="EMBL" id="GEA85480.1"/>
    </source>
</evidence>
<feature type="region of interest" description="Disordered" evidence="2">
    <location>
        <begin position="223"/>
        <end position="271"/>
    </location>
</feature>
<dbReference type="InterPro" id="IPR007060">
    <property type="entry name" value="FtsL/DivIC"/>
</dbReference>
<dbReference type="Pfam" id="PF04977">
    <property type="entry name" value="DivIC"/>
    <property type="match status" value="1"/>
</dbReference>
<keyword evidence="3" id="KW-0472">Membrane</keyword>
<keyword evidence="3" id="KW-1133">Transmembrane helix</keyword>
<evidence type="ECO:0008006" key="6">
    <source>
        <dbReference type="Google" id="ProtNLM"/>
    </source>
</evidence>
<evidence type="ECO:0000313" key="5">
    <source>
        <dbReference type="Proteomes" id="UP000320461"/>
    </source>
</evidence>
<dbReference type="EMBL" id="BJLQ01000036">
    <property type="protein sequence ID" value="GEA85480.1"/>
    <property type="molecule type" value="Genomic_DNA"/>
</dbReference>
<protein>
    <recommendedName>
        <fullName evidence="6">Septum formation initiator</fullName>
    </recommendedName>
</protein>
<comment type="caution">
    <text evidence="4">The sequence shown here is derived from an EMBL/GenBank/DDBJ whole genome shotgun (WGS) entry which is preliminary data.</text>
</comment>
<sequence>MKDATRRGGVPGEQGRPGHNRGMSAPRRPVEPRPADGRGAARAPRTATPSRGVPRAATPSRGVPRATSRPGATRPSGRAPATPARGTARAERARVEPPRLFSVRTIVLGCVLVLAFVLVYPTLHTYLRQEADLRALRQHVAQARERNEDLQAELGRWDDPAYVTAQARERLSYVLPGETAYRVVDPETVQDAVDEVVDGTPVVATTAEVPWYTSVWESLVVAGETTDEPDKDASSTKRTSSDEDAAKGATKGTTPTGRATKGASSGATPTP</sequence>
<feature type="compositionally biased region" description="Low complexity" evidence="2">
    <location>
        <begin position="77"/>
        <end position="87"/>
    </location>
</feature>